<evidence type="ECO:0000313" key="4">
    <source>
        <dbReference type="Proteomes" id="UP000194236"/>
    </source>
</evidence>
<protein>
    <submittedName>
        <fullName evidence="3">Uncharacterized protein</fullName>
    </submittedName>
</protein>
<organism evidence="3 4">
    <name type="scientific">Euroglyphus maynei</name>
    <name type="common">Mayne's house dust mite</name>
    <dbReference type="NCBI Taxonomy" id="6958"/>
    <lineage>
        <taxon>Eukaryota</taxon>
        <taxon>Metazoa</taxon>
        <taxon>Ecdysozoa</taxon>
        <taxon>Arthropoda</taxon>
        <taxon>Chelicerata</taxon>
        <taxon>Arachnida</taxon>
        <taxon>Acari</taxon>
        <taxon>Acariformes</taxon>
        <taxon>Sarcoptiformes</taxon>
        <taxon>Astigmata</taxon>
        <taxon>Psoroptidia</taxon>
        <taxon>Analgoidea</taxon>
        <taxon>Pyroglyphidae</taxon>
        <taxon>Pyroglyphinae</taxon>
        <taxon>Euroglyphus</taxon>
    </lineage>
</organism>
<reference evidence="3 4" key="1">
    <citation type="submission" date="2017-03" db="EMBL/GenBank/DDBJ databases">
        <title>Genome Survey of Euroglyphus maynei.</title>
        <authorList>
            <person name="Arlian L.G."/>
            <person name="Morgan M.S."/>
            <person name="Rider S.D."/>
        </authorList>
    </citation>
    <scope>NUCLEOTIDE SEQUENCE [LARGE SCALE GENOMIC DNA]</scope>
    <source>
        <strain evidence="3">Arlian Lab</strain>
        <tissue evidence="3">Whole body</tissue>
    </source>
</reference>
<dbReference type="Gene3D" id="3.30.2020.30">
    <property type="match status" value="1"/>
</dbReference>
<proteinExistence type="predicted"/>
<dbReference type="GO" id="GO:0046872">
    <property type="term" value="F:metal ion binding"/>
    <property type="evidence" value="ECO:0007669"/>
    <property type="project" value="UniProtKB-KW"/>
</dbReference>
<sequence length="81" mass="9628">MLWLRHLCSCSDCMSSKFDHAIANNTNTYSTIYEDSSSLTVAQIRCYADSNEFEIEWLDNDYRRHTSIYNIKHLNLHYKND</sequence>
<evidence type="ECO:0000313" key="3">
    <source>
        <dbReference type="EMBL" id="OTF75359.1"/>
    </source>
</evidence>
<name>A0A1Y3B3I9_EURMA</name>
<keyword evidence="1" id="KW-0479">Metal-binding</keyword>
<comment type="caution">
    <text evidence="3">The sequence shown here is derived from an EMBL/GenBank/DDBJ whole genome shotgun (WGS) entry which is preliminary data.</text>
</comment>
<accession>A0A1Y3B3I9</accession>
<keyword evidence="4" id="KW-1185">Reference proteome</keyword>
<gene>
    <name evidence="3" type="ORF">BLA29_013628</name>
</gene>
<dbReference type="Proteomes" id="UP000194236">
    <property type="component" value="Unassembled WGS sequence"/>
</dbReference>
<dbReference type="AlphaFoldDB" id="A0A1Y3B3I9"/>
<dbReference type="InterPro" id="IPR038492">
    <property type="entry name" value="GBBH-like_N_sf"/>
</dbReference>
<dbReference type="OrthoDB" id="6515201at2759"/>
<evidence type="ECO:0000256" key="2">
    <source>
        <dbReference type="ARBA" id="ARBA00023004"/>
    </source>
</evidence>
<keyword evidence="2" id="KW-0408">Iron</keyword>
<dbReference type="EMBL" id="MUJZ01042354">
    <property type="protein sequence ID" value="OTF75359.1"/>
    <property type="molecule type" value="Genomic_DNA"/>
</dbReference>
<evidence type="ECO:0000256" key="1">
    <source>
        <dbReference type="ARBA" id="ARBA00022723"/>
    </source>
</evidence>